<dbReference type="RefSeq" id="WP_106396049.1">
    <property type="nucleotide sequence ID" value="NZ_PVNK01000308.1"/>
</dbReference>
<feature type="compositionally biased region" description="Polar residues" evidence="1">
    <location>
        <begin position="273"/>
        <end position="288"/>
    </location>
</feature>
<dbReference type="EMBL" id="PVNK01000308">
    <property type="protein sequence ID" value="PRP89987.1"/>
    <property type="molecule type" value="Genomic_DNA"/>
</dbReference>
<dbReference type="AlphaFoldDB" id="A0A2S9XAV5"/>
<keyword evidence="3" id="KW-1185">Reference proteome</keyword>
<dbReference type="Proteomes" id="UP000237968">
    <property type="component" value="Unassembled WGS sequence"/>
</dbReference>
<feature type="region of interest" description="Disordered" evidence="1">
    <location>
        <begin position="23"/>
        <end position="47"/>
    </location>
</feature>
<sequence length="288" mass="30347">MSMTSATRTALATSLLALSGCPHEPSATTAAEAPAVANRPEPEQPLCGTGERFTDYAWVPDDARLTTSIQRGDGELGPALTTLARMTEVPELALPVSAALDFRNLSLQLASLDHLLGELGLDPAELVELHSPGGELVWLWPSDCPPASLATRVLDRWQVIMRADLEHPGLRWGAGSAEGLPFDVLTLGEDRVGLAPLGRGAQVGAWLLEVPRGGDDGPGRALADIEAAPIRAVLSGEALLTHAGASTPADRPRDASARHRQIRVTGDAWDELGTNTNADTNTQTKTDT</sequence>
<proteinExistence type="predicted"/>
<reference evidence="2 3" key="1">
    <citation type="submission" date="2018-03" db="EMBL/GenBank/DDBJ databases">
        <title>Draft Genome Sequences of the Obligatory Marine Myxobacteria Enhygromyxa salina SWB005.</title>
        <authorList>
            <person name="Poehlein A."/>
            <person name="Moghaddam J.A."/>
            <person name="Harms H."/>
            <person name="Alanjari M."/>
            <person name="Koenig G.M."/>
            <person name="Daniel R."/>
            <person name="Schaeberle T.F."/>
        </authorList>
    </citation>
    <scope>NUCLEOTIDE SEQUENCE [LARGE SCALE GENOMIC DNA]</scope>
    <source>
        <strain evidence="2 3">SWB005</strain>
    </source>
</reference>
<feature type="compositionally biased region" description="Low complexity" evidence="1">
    <location>
        <begin position="23"/>
        <end position="39"/>
    </location>
</feature>
<organism evidence="2 3">
    <name type="scientific">Enhygromyxa salina</name>
    <dbReference type="NCBI Taxonomy" id="215803"/>
    <lineage>
        <taxon>Bacteria</taxon>
        <taxon>Pseudomonadati</taxon>
        <taxon>Myxococcota</taxon>
        <taxon>Polyangia</taxon>
        <taxon>Nannocystales</taxon>
        <taxon>Nannocystaceae</taxon>
        <taxon>Enhygromyxa</taxon>
    </lineage>
</organism>
<comment type="caution">
    <text evidence="2">The sequence shown here is derived from an EMBL/GenBank/DDBJ whole genome shotgun (WGS) entry which is preliminary data.</text>
</comment>
<evidence type="ECO:0000256" key="1">
    <source>
        <dbReference type="SAM" id="MobiDB-lite"/>
    </source>
</evidence>
<dbReference type="OrthoDB" id="9834726at2"/>
<feature type="region of interest" description="Disordered" evidence="1">
    <location>
        <begin position="243"/>
        <end position="288"/>
    </location>
</feature>
<evidence type="ECO:0000313" key="2">
    <source>
        <dbReference type="EMBL" id="PRP89987.1"/>
    </source>
</evidence>
<name>A0A2S9XAV5_9BACT</name>
<evidence type="ECO:0000313" key="3">
    <source>
        <dbReference type="Proteomes" id="UP000237968"/>
    </source>
</evidence>
<gene>
    <name evidence="2" type="ORF">ENSA5_69300</name>
</gene>
<protein>
    <submittedName>
        <fullName evidence="2">Uncharacterized protein</fullName>
    </submittedName>
</protein>
<accession>A0A2S9XAV5</accession>